<dbReference type="Pfam" id="PF01943">
    <property type="entry name" value="Polysacc_synt"/>
    <property type="match status" value="1"/>
</dbReference>
<feature type="transmembrane region" description="Helical" evidence="6">
    <location>
        <begin position="63"/>
        <end position="83"/>
    </location>
</feature>
<feature type="transmembrane region" description="Helical" evidence="6">
    <location>
        <begin position="450"/>
        <end position="473"/>
    </location>
</feature>
<dbReference type="EMBL" id="FQXK01000045">
    <property type="protein sequence ID" value="SHI87911.1"/>
    <property type="molecule type" value="Genomic_DNA"/>
</dbReference>
<feature type="transmembrane region" description="Helical" evidence="6">
    <location>
        <begin position="411"/>
        <end position="438"/>
    </location>
</feature>
<feature type="transmembrane region" description="Helical" evidence="6">
    <location>
        <begin position="21"/>
        <end position="43"/>
    </location>
</feature>
<dbReference type="Proteomes" id="UP000184278">
    <property type="component" value="Unassembled WGS sequence"/>
</dbReference>
<dbReference type="AlphaFoldDB" id="A0A1M6ER02"/>
<proteinExistence type="predicted"/>
<feature type="transmembrane region" description="Helical" evidence="6">
    <location>
        <begin position="195"/>
        <end position="215"/>
    </location>
</feature>
<name>A0A1M6ER02_BUTFI</name>
<feature type="transmembrane region" description="Helical" evidence="6">
    <location>
        <begin position="172"/>
        <end position="189"/>
    </location>
</feature>
<sequence>MISYVQRQMNQSQKVQTIINIITGVLVLVFNMGISFFVSPYIVKTLGEEANGFTQLASNFVSYASLITLAFNSMASRFISICFHRDDIDGVNKYYSSTMICNLIITAIMLPFALYMIQRLDNIIVIESANINDVKVLFACVFANFFISLLSSVYSISMFVKNALYIQNTISFIRSFLNACLLIVLFYFFPPRIFFVSLVGVFLTIVFTLATILIHKRLMPDIQIKLRYFNAEAVKKMVASGIWNTINQCGSLLMTGLDLVVTNLLVSPVSMGVLAVAKTIPTAIINLASTLNANLAPSLTINWAKGNRNLLLKELRSGMKISSVIVSIPLMVFCAFGVEFYSLWMPTLDAKQLTLLSFLTCMAFVPWAGPQALNNIFTAANKLKVSTVTFCLSGLLNIIITFILLKTTDLGIYAVAGTSSVIQIIRCITVTAPYIAYLMELKWYIFYKDALISTLCCLLNYIISRCIAIVIHADRWDVLIIDVLLSVIASFSIDLFVVLNKEERCKLIARIIKK</sequence>
<evidence type="ECO:0000256" key="1">
    <source>
        <dbReference type="ARBA" id="ARBA00004651"/>
    </source>
</evidence>
<feature type="transmembrane region" description="Helical" evidence="6">
    <location>
        <begin position="479"/>
        <end position="499"/>
    </location>
</feature>
<dbReference type="PANTHER" id="PTHR30250">
    <property type="entry name" value="PST FAMILY PREDICTED COLANIC ACID TRANSPORTER"/>
    <property type="match status" value="1"/>
</dbReference>
<organism evidence="7 8">
    <name type="scientific">Butyrivibrio fibrisolvens DSM 3071</name>
    <dbReference type="NCBI Taxonomy" id="1121131"/>
    <lineage>
        <taxon>Bacteria</taxon>
        <taxon>Bacillati</taxon>
        <taxon>Bacillota</taxon>
        <taxon>Clostridia</taxon>
        <taxon>Lachnospirales</taxon>
        <taxon>Lachnospiraceae</taxon>
        <taxon>Butyrivibrio</taxon>
    </lineage>
</organism>
<evidence type="ECO:0000313" key="7">
    <source>
        <dbReference type="EMBL" id="SHI87911.1"/>
    </source>
</evidence>
<evidence type="ECO:0000256" key="2">
    <source>
        <dbReference type="ARBA" id="ARBA00022475"/>
    </source>
</evidence>
<dbReference type="InterPro" id="IPR002797">
    <property type="entry name" value="Polysacc_synth"/>
</dbReference>
<comment type="subcellular location">
    <subcellularLocation>
        <location evidence="1">Cell membrane</location>
        <topology evidence="1">Multi-pass membrane protein</topology>
    </subcellularLocation>
</comment>
<keyword evidence="4 6" id="KW-1133">Transmembrane helix</keyword>
<keyword evidence="2" id="KW-1003">Cell membrane</keyword>
<feature type="transmembrane region" description="Helical" evidence="6">
    <location>
        <begin position="95"/>
        <end position="116"/>
    </location>
</feature>
<evidence type="ECO:0000256" key="6">
    <source>
        <dbReference type="SAM" id="Phobius"/>
    </source>
</evidence>
<evidence type="ECO:0000313" key="8">
    <source>
        <dbReference type="Proteomes" id="UP000184278"/>
    </source>
</evidence>
<dbReference type="GO" id="GO:0005886">
    <property type="term" value="C:plasma membrane"/>
    <property type="evidence" value="ECO:0007669"/>
    <property type="project" value="UniProtKB-SubCell"/>
</dbReference>
<feature type="transmembrane region" description="Helical" evidence="6">
    <location>
        <begin position="385"/>
        <end position="405"/>
    </location>
</feature>
<reference evidence="8" key="1">
    <citation type="submission" date="2016-11" db="EMBL/GenBank/DDBJ databases">
        <authorList>
            <person name="Varghese N."/>
            <person name="Submissions S."/>
        </authorList>
    </citation>
    <scope>NUCLEOTIDE SEQUENCE [LARGE SCALE GENOMIC DNA]</scope>
    <source>
        <strain evidence="8">DSM 3071</strain>
    </source>
</reference>
<feature type="transmembrane region" description="Helical" evidence="6">
    <location>
        <begin position="321"/>
        <end position="341"/>
    </location>
</feature>
<keyword evidence="8" id="KW-1185">Reference proteome</keyword>
<feature type="transmembrane region" description="Helical" evidence="6">
    <location>
        <begin position="136"/>
        <end position="160"/>
    </location>
</feature>
<feature type="transmembrane region" description="Helical" evidence="6">
    <location>
        <begin position="353"/>
        <end position="373"/>
    </location>
</feature>
<accession>A0A1M6ER02</accession>
<evidence type="ECO:0000256" key="5">
    <source>
        <dbReference type="ARBA" id="ARBA00023136"/>
    </source>
</evidence>
<protein>
    <submittedName>
        <fullName evidence="7">Membrane protein involved in the export of O-antigen and teichoic acid</fullName>
    </submittedName>
</protein>
<gene>
    <name evidence="7" type="ORF">SAMN02745229_03769</name>
</gene>
<evidence type="ECO:0000256" key="3">
    <source>
        <dbReference type="ARBA" id="ARBA00022692"/>
    </source>
</evidence>
<evidence type="ECO:0000256" key="4">
    <source>
        <dbReference type="ARBA" id="ARBA00022989"/>
    </source>
</evidence>
<keyword evidence="5 6" id="KW-0472">Membrane</keyword>
<dbReference type="InterPro" id="IPR050833">
    <property type="entry name" value="Poly_Biosynth_Transport"/>
</dbReference>
<dbReference type="STRING" id="1121131.SAMN02745229_03769"/>
<keyword evidence="3 6" id="KW-0812">Transmembrane</keyword>
<dbReference type="PANTHER" id="PTHR30250:SF26">
    <property type="entry name" value="PSMA PROTEIN"/>
    <property type="match status" value="1"/>
</dbReference>